<dbReference type="Proteomes" id="UP000050795">
    <property type="component" value="Unassembled WGS sequence"/>
</dbReference>
<reference evidence="6" key="2">
    <citation type="submission" date="2023-11" db="UniProtKB">
        <authorList>
            <consortium name="WormBaseParasite"/>
        </authorList>
    </citation>
    <scope>IDENTIFICATION</scope>
</reference>
<dbReference type="Gene3D" id="4.10.410.10">
    <property type="entry name" value="Pancreatic trypsin inhibitor Kunitz domain"/>
    <property type="match status" value="1"/>
</dbReference>
<dbReference type="InterPro" id="IPR020901">
    <property type="entry name" value="Prtase_inh_Kunz-CS"/>
</dbReference>
<dbReference type="FunFam" id="4.10.410.10:FF:000020">
    <property type="entry name" value="Collagen, type VI, alpha 3"/>
    <property type="match status" value="1"/>
</dbReference>
<evidence type="ECO:0000313" key="6">
    <source>
        <dbReference type="WBParaSite" id="TREG1_75640.1"/>
    </source>
</evidence>
<dbReference type="SMART" id="SM00131">
    <property type="entry name" value="KU"/>
    <property type="match status" value="1"/>
</dbReference>
<dbReference type="AlphaFoldDB" id="A0AA85KAR2"/>
<feature type="domain" description="BPTI/Kunitz inhibitor" evidence="4">
    <location>
        <begin position="199"/>
        <end position="249"/>
    </location>
</feature>
<dbReference type="PANTHER" id="PTHR10083">
    <property type="entry name" value="KUNITZ-TYPE PROTEASE INHIBITOR-RELATED"/>
    <property type="match status" value="1"/>
</dbReference>
<reference evidence="5" key="1">
    <citation type="submission" date="2022-06" db="EMBL/GenBank/DDBJ databases">
        <authorList>
            <person name="Berger JAMES D."/>
            <person name="Berger JAMES D."/>
        </authorList>
    </citation>
    <scope>NUCLEOTIDE SEQUENCE [LARGE SCALE GENOMIC DNA]</scope>
</reference>
<keyword evidence="3" id="KW-0472">Membrane</keyword>
<keyword evidence="5" id="KW-1185">Reference proteome</keyword>
<protein>
    <recommendedName>
        <fullName evidence="4">BPTI/Kunitz inhibitor domain-containing protein</fullName>
    </recommendedName>
</protein>
<dbReference type="InterPro" id="IPR036880">
    <property type="entry name" value="Kunitz_BPTI_sf"/>
</dbReference>
<keyword evidence="3" id="KW-0812">Transmembrane</keyword>
<dbReference type="PRINTS" id="PR00759">
    <property type="entry name" value="BASICPTASE"/>
</dbReference>
<dbReference type="WBParaSite" id="TREG1_75640.1">
    <property type="protein sequence ID" value="TREG1_75640.1"/>
    <property type="gene ID" value="TREG1_75640"/>
</dbReference>
<evidence type="ECO:0000256" key="2">
    <source>
        <dbReference type="SAM" id="MobiDB-lite"/>
    </source>
</evidence>
<dbReference type="InterPro" id="IPR002223">
    <property type="entry name" value="Kunitz_BPTI"/>
</dbReference>
<dbReference type="SUPFAM" id="SSF57362">
    <property type="entry name" value="BPTI-like"/>
    <property type="match status" value="1"/>
</dbReference>
<evidence type="ECO:0000259" key="4">
    <source>
        <dbReference type="PROSITE" id="PS50279"/>
    </source>
</evidence>
<dbReference type="InterPro" id="IPR050098">
    <property type="entry name" value="TFPI/VKTCI-like"/>
</dbReference>
<dbReference type="Pfam" id="PF00014">
    <property type="entry name" value="Kunitz_BPTI"/>
    <property type="match status" value="1"/>
</dbReference>
<keyword evidence="3" id="KW-1133">Transmembrane helix</keyword>
<organism evidence="5 6">
    <name type="scientific">Trichobilharzia regenti</name>
    <name type="common">Nasal bird schistosome</name>
    <dbReference type="NCBI Taxonomy" id="157069"/>
    <lineage>
        <taxon>Eukaryota</taxon>
        <taxon>Metazoa</taxon>
        <taxon>Spiralia</taxon>
        <taxon>Lophotrochozoa</taxon>
        <taxon>Platyhelminthes</taxon>
        <taxon>Trematoda</taxon>
        <taxon>Digenea</taxon>
        <taxon>Strigeidida</taxon>
        <taxon>Schistosomatoidea</taxon>
        <taxon>Schistosomatidae</taxon>
        <taxon>Trichobilharzia</taxon>
    </lineage>
</organism>
<dbReference type="PANTHER" id="PTHR10083:SF374">
    <property type="entry name" value="BPTI_KUNITZ INHIBITOR DOMAIN-CONTAINING PROTEIN"/>
    <property type="match status" value="1"/>
</dbReference>
<evidence type="ECO:0000313" key="5">
    <source>
        <dbReference type="Proteomes" id="UP000050795"/>
    </source>
</evidence>
<keyword evidence="1" id="KW-1015">Disulfide bond</keyword>
<dbReference type="CDD" id="cd00109">
    <property type="entry name" value="Kunitz-type"/>
    <property type="match status" value="1"/>
</dbReference>
<feature type="region of interest" description="Disordered" evidence="2">
    <location>
        <begin position="72"/>
        <end position="91"/>
    </location>
</feature>
<evidence type="ECO:0000256" key="3">
    <source>
        <dbReference type="SAM" id="Phobius"/>
    </source>
</evidence>
<proteinExistence type="predicted"/>
<name>A0AA85KAR2_TRIRE</name>
<feature type="compositionally biased region" description="Basic and acidic residues" evidence="2">
    <location>
        <begin position="82"/>
        <end position="91"/>
    </location>
</feature>
<evidence type="ECO:0000256" key="1">
    <source>
        <dbReference type="ARBA" id="ARBA00023157"/>
    </source>
</evidence>
<feature type="transmembrane region" description="Helical" evidence="3">
    <location>
        <begin position="143"/>
        <end position="169"/>
    </location>
</feature>
<feature type="compositionally biased region" description="Low complexity" evidence="2">
    <location>
        <begin position="72"/>
        <end position="81"/>
    </location>
</feature>
<dbReference type="PROSITE" id="PS50279">
    <property type="entry name" value="BPTI_KUNITZ_2"/>
    <property type="match status" value="1"/>
</dbReference>
<dbReference type="PROSITE" id="PS00280">
    <property type="entry name" value="BPTI_KUNITZ_1"/>
    <property type="match status" value="1"/>
</dbReference>
<dbReference type="GO" id="GO:0005615">
    <property type="term" value="C:extracellular space"/>
    <property type="evidence" value="ECO:0007669"/>
    <property type="project" value="TreeGrafter"/>
</dbReference>
<accession>A0AA85KAR2</accession>
<dbReference type="GO" id="GO:0004867">
    <property type="term" value="F:serine-type endopeptidase inhibitor activity"/>
    <property type="evidence" value="ECO:0007669"/>
    <property type="project" value="InterPro"/>
</dbReference>
<sequence>MLQSRQVYGAVAYSNKSSQHHNKNTMSQSTLDSEFRLDLLKTFNNMNVTLSLATCEMDDAVSSLSSTHHYGDNTISNNNNDNNHEDDNPHKCSGLDDSITYTVNASNTTTDINNNNNNPHKRTQHRLFIGKEKIRNFFISYEFWIFIVPLLITVIFVIFLSISFGYAFISNSSKVDEDKEPCGSQIISYKKNETINKICLEPIETGPCRAAIPMFAFNKEEWRCTEFIYGGCHGTANRFLTLKECEAACH</sequence>